<sequence length="205" mass="24246">MTNWLAELLKTLEKEWYEDKVTQHDKFGTLGRIEDALNQVPEEFAVEDRRRCFYGSCNIMGPEDGMQFMLGTHEVRFSKVEFCIITGLLFEVVPNMTRYHTMDNGIHQWYFAGMEEISFAELTVVLSCGEFQQAYDNVKLCLIYMLNWILMGLDERVKIPVWQLRLVEDLDAFDVFPWGAQVYSHSVYSFKHALDGRRERFERRQ</sequence>
<protein>
    <recommendedName>
        <fullName evidence="1">DUF1985 domain-containing protein</fullName>
    </recommendedName>
</protein>
<evidence type="ECO:0000259" key="1">
    <source>
        <dbReference type="Pfam" id="PF09331"/>
    </source>
</evidence>
<proteinExistence type="predicted"/>
<dbReference type="PANTHER" id="PTHR48449">
    <property type="entry name" value="DUF1985 DOMAIN-CONTAINING PROTEIN"/>
    <property type="match status" value="1"/>
</dbReference>
<comment type="caution">
    <text evidence="2">The sequence shown here is derived from an EMBL/GenBank/DDBJ whole genome shotgun (WGS) entry which is preliminary data.</text>
</comment>
<dbReference type="InterPro" id="IPR015410">
    <property type="entry name" value="DUF1985"/>
</dbReference>
<accession>A0AAE0CLP6</accession>
<gene>
    <name evidence="2" type="ORF">Ddye_008220</name>
</gene>
<evidence type="ECO:0000313" key="3">
    <source>
        <dbReference type="Proteomes" id="UP001280121"/>
    </source>
</evidence>
<dbReference type="AlphaFoldDB" id="A0AAE0CLP6"/>
<feature type="domain" description="DUF1985" evidence="1">
    <location>
        <begin position="65"/>
        <end position="184"/>
    </location>
</feature>
<evidence type="ECO:0000313" key="2">
    <source>
        <dbReference type="EMBL" id="KAK2655168.1"/>
    </source>
</evidence>
<name>A0AAE0CLP6_9ROSI</name>
<dbReference type="Proteomes" id="UP001280121">
    <property type="component" value="Unassembled WGS sequence"/>
</dbReference>
<dbReference type="PANTHER" id="PTHR48449:SF1">
    <property type="entry name" value="DUF1985 DOMAIN-CONTAINING PROTEIN"/>
    <property type="match status" value="1"/>
</dbReference>
<keyword evidence="3" id="KW-1185">Reference proteome</keyword>
<organism evidence="2 3">
    <name type="scientific">Dipteronia dyeriana</name>
    <dbReference type="NCBI Taxonomy" id="168575"/>
    <lineage>
        <taxon>Eukaryota</taxon>
        <taxon>Viridiplantae</taxon>
        <taxon>Streptophyta</taxon>
        <taxon>Embryophyta</taxon>
        <taxon>Tracheophyta</taxon>
        <taxon>Spermatophyta</taxon>
        <taxon>Magnoliopsida</taxon>
        <taxon>eudicotyledons</taxon>
        <taxon>Gunneridae</taxon>
        <taxon>Pentapetalae</taxon>
        <taxon>rosids</taxon>
        <taxon>malvids</taxon>
        <taxon>Sapindales</taxon>
        <taxon>Sapindaceae</taxon>
        <taxon>Hippocastanoideae</taxon>
        <taxon>Acereae</taxon>
        <taxon>Dipteronia</taxon>
    </lineage>
</organism>
<dbReference type="EMBL" id="JANJYI010000003">
    <property type="protein sequence ID" value="KAK2655168.1"/>
    <property type="molecule type" value="Genomic_DNA"/>
</dbReference>
<reference evidence="2" key="1">
    <citation type="journal article" date="2023" name="Plant J.">
        <title>Genome sequences and population genomics provide insights into the demographic history, inbreeding, and mutation load of two 'living fossil' tree species of Dipteronia.</title>
        <authorList>
            <person name="Feng Y."/>
            <person name="Comes H.P."/>
            <person name="Chen J."/>
            <person name="Zhu S."/>
            <person name="Lu R."/>
            <person name="Zhang X."/>
            <person name="Li P."/>
            <person name="Qiu J."/>
            <person name="Olsen K.M."/>
            <person name="Qiu Y."/>
        </authorList>
    </citation>
    <scope>NUCLEOTIDE SEQUENCE</scope>
    <source>
        <strain evidence="2">KIB01</strain>
    </source>
</reference>
<dbReference type="Pfam" id="PF09331">
    <property type="entry name" value="DUF1985"/>
    <property type="match status" value="1"/>
</dbReference>